<dbReference type="Pfam" id="PF26087">
    <property type="entry name" value="DUF8032"/>
    <property type="match status" value="2"/>
</dbReference>
<evidence type="ECO:0000259" key="2">
    <source>
        <dbReference type="Pfam" id="PF26087"/>
    </source>
</evidence>
<feature type="domain" description="DUF8032" evidence="2">
    <location>
        <begin position="150"/>
        <end position="243"/>
    </location>
</feature>
<sequence length="658" mass="72630">MNNNTSPTTLLLQDLINAPAKAESILECLTADQIIMIEDTINRVKRRKMDKSQLPSPIAIPPTLAKDVVETTSSSAAAIANALAAAMVSAALQAPATTTTKTNCTPTTVTPAKTVTAPTTTGTATTTTATSTTASVTSNDPIAEVKDGVEWVSFVYSHNRTLKRYSIRTDIQKVALDIVDDKFKAENCVYPRANLPKETYKGNRWSYETECNDLGWKLAWLNKSEIAGKRGLIQRAVDSYRNRYPSMRSRRVARQEKLLNGTLRKRKNREEDEDASAAHNAASNTGAAAILNSANQQLSNTSLEAATIKPAHQPKTIAIDDLITNTRYRIKINVETISLDEISVEFRKQNCPFPRAYNNDDPEQYAGGRARWNEDTMCNELCWKLAYLNPRVLAGKKNLLQRALDVYRAKFMPTLQPRKYSSRSPPVRVIETPTATIEQQQLLKMMPPTMSTPLTASALSAQNALFEQKKKFKKTHKKTTDSPVMSCASGTTASLDFGDCFSLDDEVSNTLTITTNNTNNNTLKSISLTSLPRQTDQDPMISPSYDSMYSDTRFSPFDESISCHTSSSSANSIACTPSPPVTADFFGFADADLYDSFMLPPVNDTFMLLDSNNSDMKCYDSLMSPSLPSSAVHQQDLVKLEEDFQDNFAAAHLLDPLF</sequence>
<reference evidence="3 4" key="1">
    <citation type="submission" date="2024-04" db="EMBL/GenBank/DDBJ databases">
        <title>genome sequences of Mucor flavus KT1a and Helicostylum pulchrum KT1b strains isolation_sourced from the surface of a dry-aged beef.</title>
        <authorList>
            <person name="Toyotome T."/>
            <person name="Hosono M."/>
            <person name="Torimaru M."/>
            <person name="Fukuda K."/>
            <person name="Mikami N."/>
        </authorList>
    </citation>
    <scope>NUCLEOTIDE SEQUENCE [LARGE SCALE GENOMIC DNA]</scope>
    <source>
        <strain evidence="3 4">KT1b</strain>
    </source>
</reference>
<dbReference type="PANTHER" id="PTHR22949">
    <property type="entry name" value="WHITE COLLAR 2 PROTEIN WC2"/>
    <property type="match status" value="1"/>
</dbReference>
<keyword evidence="4" id="KW-1185">Reference proteome</keyword>
<feature type="region of interest" description="Disordered" evidence="1">
    <location>
        <begin position="259"/>
        <end position="281"/>
    </location>
</feature>
<dbReference type="PANTHER" id="PTHR22949:SF0">
    <property type="entry name" value="RE27538P"/>
    <property type="match status" value="1"/>
</dbReference>
<evidence type="ECO:0000313" key="4">
    <source>
        <dbReference type="Proteomes" id="UP001476247"/>
    </source>
</evidence>
<dbReference type="Proteomes" id="UP001476247">
    <property type="component" value="Unassembled WGS sequence"/>
</dbReference>
<comment type="caution">
    <text evidence="3">The sequence shown here is derived from an EMBL/GenBank/DDBJ whole genome shotgun (WGS) entry which is preliminary data.</text>
</comment>
<accession>A0ABP9XQV5</accession>
<evidence type="ECO:0000313" key="3">
    <source>
        <dbReference type="EMBL" id="GAA5797161.1"/>
    </source>
</evidence>
<evidence type="ECO:0000256" key="1">
    <source>
        <dbReference type="SAM" id="MobiDB-lite"/>
    </source>
</evidence>
<organism evidence="3 4">
    <name type="scientific">Helicostylum pulchrum</name>
    <dbReference type="NCBI Taxonomy" id="562976"/>
    <lineage>
        <taxon>Eukaryota</taxon>
        <taxon>Fungi</taxon>
        <taxon>Fungi incertae sedis</taxon>
        <taxon>Mucoromycota</taxon>
        <taxon>Mucoromycotina</taxon>
        <taxon>Mucoromycetes</taxon>
        <taxon>Mucorales</taxon>
        <taxon>Mucorineae</taxon>
        <taxon>Mucoraceae</taxon>
        <taxon>Helicostylum</taxon>
    </lineage>
</organism>
<name>A0ABP9XQV5_9FUNG</name>
<proteinExistence type="predicted"/>
<gene>
    <name evidence="3" type="ORF">HPULCUR_002540</name>
</gene>
<protein>
    <recommendedName>
        <fullName evidence="2">DUF8032 domain-containing protein</fullName>
    </recommendedName>
</protein>
<dbReference type="InterPro" id="IPR058345">
    <property type="entry name" value="DUF8032"/>
</dbReference>
<feature type="domain" description="DUF8032" evidence="2">
    <location>
        <begin position="313"/>
        <end position="411"/>
    </location>
</feature>
<feature type="region of interest" description="Disordered" evidence="1">
    <location>
        <begin position="99"/>
        <end position="132"/>
    </location>
</feature>
<dbReference type="EMBL" id="BAABUJ010000007">
    <property type="protein sequence ID" value="GAA5797161.1"/>
    <property type="molecule type" value="Genomic_DNA"/>
</dbReference>